<dbReference type="EMBL" id="JAPQKH010000001">
    <property type="protein sequence ID" value="KAJ5116088.1"/>
    <property type="molecule type" value="Genomic_DNA"/>
</dbReference>
<accession>A0A9W9KRW8</accession>
<organism evidence="1 2">
    <name type="scientific">Penicillium angulare</name>
    <dbReference type="NCBI Taxonomy" id="116970"/>
    <lineage>
        <taxon>Eukaryota</taxon>
        <taxon>Fungi</taxon>
        <taxon>Dikarya</taxon>
        <taxon>Ascomycota</taxon>
        <taxon>Pezizomycotina</taxon>
        <taxon>Eurotiomycetes</taxon>
        <taxon>Eurotiomycetidae</taxon>
        <taxon>Eurotiales</taxon>
        <taxon>Aspergillaceae</taxon>
        <taxon>Penicillium</taxon>
    </lineage>
</organism>
<evidence type="ECO:0000313" key="1">
    <source>
        <dbReference type="EMBL" id="KAJ5116088.1"/>
    </source>
</evidence>
<evidence type="ECO:0000313" key="2">
    <source>
        <dbReference type="Proteomes" id="UP001149165"/>
    </source>
</evidence>
<gene>
    <name evidence="1" type="ORF">N7456_000436</name>
</gene>
<dbReference type="Proteomes" id="UP001149165">
    <property type="component" value="Unassembled WGS sequence"/>
</dbReference>
<reference evidence="1" key="2">
    <citation type="journal article" date="2023" name="IMA Fungus">
        <title>Comparative genomic study of the Penicillium genus elucidates a diverse pangenome and 15 lateral gene transfer events.</title>
        <authorList>
            <person name="Petersen C."/>
            <person name="Sorensen T."/>
            <person name="Nielsen M.R."/>
            <person name="Sondergaard T.E."/>
            <person name="Sorensen J.L."/>
            <person name="Fitzpatrick D.A."/>
            <person name="Frisvad J.C."/>
            <person name="Nielsen K.L."/>
        </authorList>
    </citation>
    <scope>NUCLEOTIDE SEQUENCE</scope>
    <source>
        <strain evidence="1">IBT 30069</strain>
    </source>
</reference>
<name>A0A9W9KRW8_9EURO</name>
<sequence>MASPNPRQPGSSPSFALQESIVLLGAQRTGKHTLASIASVATGTEILDFEEYFYERNDDHSMNSFARMFGADALKSRQNALMDGMFSSYPQGHIIVCDIAHIDLSNEGSLKAFAEKHTVINILSDIPFSKGNPAEKMSQNAILGSRLSNYEYTNIYEELEDNANGPSLYNNGPPLIAMQRTKLAFLRFLKGVINDESSIVEIDDPRLSPISRMPFTYALTLSLTEMKSINSVEFLLQDGADALELCVDFHRDLTACPTAIQDRFKISHGLTLARFFFLGSHYPESTATGGET</sequence>
<reference evidence="1" key="1">
    <citation type="submission" date="2022-11" db="EMBL/GenBank/DDBJ databases">
        <authorList>
            <person name="Petersen C."/>
        </authorList>
    </citation>
    <scope>NUCLEOTIDE SEQUENCE</scope>
    <source>
        <strain evidence="1">IBT 30069</strain>
    </source>
</reference>
<dbReference type="Gene3D" id="3.40.50.300">
    <property type="entry name" value="P-loop containing nucleotide triphosphate hydrolases"/>
    <property type="match status" value="1"/>
</dbReference>
<comment type="caution">
    <text evidence="1">The sequence shown here is derived from an EMBL/GenBank/DDBJ whole genome shotgun (WGS) entry which is preliminary data.</text>
</comment>
<keyword evidence="2" id="KW-1185">Reference proteome</keyword>
<dbReference type="AlphaFoldDB" id="A0A9W9KRW8"/>
<protein>
    <submittedName>
        <fullName evidence="1">Uncharacterized protein</fullName>
    </submittedName>
</protein>
<dbReference type="InterPro" id="IPR027417">
    <property type="entry name" value="P-loop_NTPase"/>
</dbReference>
<proteinExistence type="predicted"/>